<comment type="caution">
    <text evidence="2">The sequence shown here is derived from an EMBL/GenBank/DDBJ whole genome shotgun (WGS) entry which is preliminary data.</text>
</comment>
<accession>A0A1G1YG24</accession>
<evidence type="ECO:0000313" key="2">
    <source>
        <dbReference type="EMBL" id="OGY51303.1"/>
    </source>
</evidence>
<dbReference type="Proteomes" id="UP000177310">
    <property type="component" value="Unassembled WGS sequence"/>
</dbReference>
<organism evidence="2 3">
    <name type="scientific">Candidatus Buchananbacteria bacterium RIFCSPHIGHO2_02_FULL_56_16</name>
    <dbReference type="NCBI Taxonomy" id="1797542"/>
    <lineage>
        <taxon>Bacteria</taxon>
        <taxon>Candidatus Buchananiibacteriota</taxon>
    </lineage>
</organism>
<evidence type="ECO:0000313" key="3">
    <source>
        <dbReference type="Proteomes" id="UP000177310"/>
    </source>
</evidence>
<dbReference type="EMBL" id="MHIL01000020">
    <property type="protein sequence ID" value="OGY51303.1"/>
    <property type="molecule type" value="Genomic_DNA"/>
</dbReference>
<protein>
    <submittedName>
        <fullName evidence="2">Uncharacterized protein</fullName>
    </submittedName>
</protein>
<dbReference type="STRING" id="1797542.A3J59_02430"/>
<evidence type="ECO:0000256" key="1">
    <source>
        <dbReference type="SAM" id="Phobius"/>
    </source>
</evidence>
<proteinExistence type="predicted"/>
<dbReference type="AlphaFoldDB" id="A0A1G1YG24"/>
<keyword evidence="1" id="KW-0812">Transmembrane</keyword>
<feature type="transmembrane region" description="Helical" evidence="1">
    <location>
        <begin position="12"/>
        <end position="34"/>
    </location>
</feature>
<name>A0A1G1YG24_9BACT</name>
<sequence>MTKDFFVQYRQYLPELIAVAFSAAALFVSTKAWYKSRAIYDIAKYKFPKHVGDSKTKDDIRHEEALREKLKTGKWQILHIYEQSVNTLMIVIGKVKK</sequence>
<keyword evidence="1" id="KW-1133">Transmembrane helix</keyword>
<keyword evidence="1" id="KW-0472">Membrane</keyword>
<reference evidence="2 3" key="1">
    <citation type="journal article" date="2016" name="Nat. Commun.">
        <title>Thousands of microbial genomes shed light on interconnected biogeochemical processes in an aquifer system.</title>
        <authorList>
            <person name="Anantharaman K."/>
            <person name="Brown C.T."/>
            <person name="Hug L.A."/>
            <person name="Sharon I."/>
            <person name="Castelle C.J."/>
            <person name="Probst A.J."/>
            <person name="Thomas B.C."/>
            <person name="Singh A."/>
            <person name="Wilkins M.J."/>
            <person name="Karaoz U."/>
            <person name="Brodie E.L."/>
            <person name="Williams K.H."/>
            <person name="Hubbard S.S."/>
            <person name="Banfield J.F."/>
        </authorList>
    </citation>
    <scope>NUCLEOTIDE SEQUENCE [LARGE SCALE GENOMIC DNA]</scope>
</reference>
<gene>
    <name evidence="2" type="ORF">A3J59_02430</name>
</gene>